<dbReference type="InterPro" id="IPR001986">
    <property type="entry name" value="Enolpyruvate_Tfrase_dom"/>
</dbReference>
<feature type="binding site" evidence="7">
    <location>
        <position position="335"/>
    </location>
    <ligand>
        <name>3-phosphoshikimate</name>
        <dbReference type="ChEBI" id="CHEBI:145989"/>
    </ligand>
</feature>
<dbReference type="HAMAP" id="MF_00210">
    <property type="entry name" value="EPSP_synth"/>
    <property type="match status" value="1"/>
</dbReference>
<comment type="caution">
    <text evidence="9">The sequence shown here is derived from an EMBL/GenBank/DDBJ whole genome shotgun (WGS) entry which is preliminary data.</text>
</comment>
<comment type="catalytic activity">
    <reaction evidence="6">
        <text>3-phosphoshikimate + phosphoenolpyruvate = 5-O-(1-carboxyvinyl)-3-phosphoshikimate + phosphate</text>
        <dbReference type="Rhea" id="RHEA:21256"/>
        <dbReference type="ChEBI" id="CHEBI:43474"/>
        <dbReference type="ChEBI" id="CHEBI:57701"/>
        <dbReference type="ChEBI" id="CHEBI:58702"/>
        <dbReference type="ChEBI" id="CHEBI:145989"/>
        <dbReference type="EC" id="2.5.1.19"/>
    </reaction>
    <physiologicalReaction direction="left-to-right" evidence="6">
        <dbReference type="Rhea" id="RHEA:21257"/>
    </physiologicalReaction>
</comment>
<dbReference type="AlphaFoldDB" id="R6MUH3"/>
<feature type="binding site" evidence="7">
    <location>
        <position position="163"/>
    </location>
    <ligand>
        <name>3-phosphoshikimate</name>
        <dbReference type="ChEBI" id="CHEBI:145989"/>
    </ligand>
</feature>
<evidence type="ECO:0000256" key="5">
    <source>
        <dbReference type="ARBA" id="ARBA00023141"/>
    </source>
</evidence>
<feature type="active site" description="Proton acceptor" evidence="7">
    <location>
        <position position="308"/>
    </location>
</feature>
<dbReference type="GO" id="GO:0009073">
    <property type="term" value="P:aromatic amino acid family biosynthetic process"/>
    <property type="evidence" value="ECO:0007669"/>
    <property type="project" value="UniProtKB-KW"/>
</dbReference>
<feature type="binding site" evidence="7">
    <location>
        <position position="92"/>
    </location>
    <ligand>
        <name>phosphoenolpyruvate</name>
        <dbReference type="ChEBI" id="CHEBI:58702"/>
    </ligand>
</feature>
<feature type="binding site" evidence="7">
    <location>
        <position position="120"/>
    </location>
    <ligand>
        <name>phosphoenolpyruvate</name>
        <dbReference type="ChEBI" id="CHEBI:58702"/>
    </ligand>
</feature>
<feature type="binding site" evidence="7">
    <location>
        <position position="381"/>
    </location>
    <ligand>
        <name>phosphoenolpyruvate</name>
        <dbReference type="ChEBI" id="CHEBI:58702"/>
    </ligand>
</feature>
<evidence type="ECO:0000259" key="8">
    <source>
        <dbReference type="Pfam" id="PF00275"/>
    </source>
</evidence>
<accession>R6MUH3</accession>
<evidence type="ECO:0000256" key="4">
    <source>
        <dbReference type="ARBA" id="ARBA00022679"/>
    </source>
</evidence>
<dbReference type="EC" id="2.5.1.19" evidence="7"/>
<evidence type="ECO:0000313" key="9">
    <source>
        <dbReference type="EMBL" id="CDC03403.1"/>
    </source>
</evidence>
<feature type="binding site" evidence="7">
    <location>
        <position position="23"/>
    </location>
    <ligand>
        <name>3-phosphoshikimate</name>
        <dbReference type="ChEBI" id="CHEBI:145989"/>
    </ligand>
</feature>
<dbReference type="CDD" id="cd01556">
    <property type="entry name" value="EPSP_synthase"/>
    <property type="match status" value="1"/>
</dbReference>
<dbReference type="PIRSF" id="PIRSF000505">
    <property type="entry name" value="EPSPS"/>
    <property type="match status" value="1"/>
</dbReference>
<dbReference type="GO" id="GO:0009423">
    <property type="term" value="P:chorismate biosynthetic process"/>
    <property type="evidence" value="ECO:0007669"/>
    <property type="project" value="UniProtKB-UniRule"/>
</dbReference>
<dbReference type="Pfam" id="PF00275">
    <property type="entry name" value="EPSP_synthase"/>
    <property type="match status" value="1"/>
</dbReference>
<dbReference type="NCBIfam" id="TIGR01356">
    <property type="entry name" value="aroA"/>
    <property type="match status" value="1"/>
</dbReference>
<feature type="binding site" evidence="7">
    <location>
        <position position="162"/>
    </location>
    <ligand>
        <name>3-phosphoshikimate</name>
        <dbReference type="ChEBI" id="CHEBI:145989"/>
    </ligand>
</feature>
<evidence type="ECO:0000256" key="7">
    <source>
        <dbReference type="HAMAP-Rule" id="MF_00210"/>
    </source>
</evidence>
<feature type="binding site" evidence="7">
    <location>
        <position position="407"/>
    </location>
    <ligand>
        <name>phosphoenolpyruvate</name>
        <dbReference type="ChEBI" id="CHEBI:58702"/>
    </ligand>
</feature>
<comment type="function">
    <text evidence="7">Catalyzes the transfer of the enolpyruvyl moiety of phosphoenolpyruvate (PEP) to the 5-hydroxyl of shikimate-3-phosphate (S3P) to produce enolpyruvyl shikimate-3-phosphate and inorganic phosphate.</text>
</comment>
<gene>
    <name evidence="7" type="primary">aroA</name>
    <name evidence="9" type="ORF">BN578_01405</name>
</gene>
<dbReference type="InterPro" id="IPR036968">
    <property type="entry name" value="Enolpyruvate_Tfrase_sf"/>
</dbReference>
<dbReference type="UniPathway" id="UPA00053">
    <property type="reaction ID" value="UER00089"/>
</dbReference>
<comment type="caution">
    <text evidence="7">Lacks conserved residue(s) required for the propagation of feature annotation.</text>
</comment>
<keyword evidence="3 7" id="KW-0028">Amino-acid biosynthesis</keyword>
<evidence type="ECO:0000256" key="1">
    <source>
        <dbReference type="ARBA" id="ARBA00004811"/>
    </source>
</evidence>
<comment type="subunit">
    <text evidence="7">Monomer.</text>
</comment>
<dbReference type="EMBL" id="CBEP010000005">
    <property type="protein sequence ID" value="CDC03403.1"/>
    <property type="molecule type" value="Genomic_DNA"/>
</dbReference>
<sequence length="426" mass="44494">MIRKVSVPGKSLTGPVSLPASKSAAHRAILCASLAKGISHLSNFSFSQDMEATCRAVEALGVKTSLTGDTLTVDSRSLFAPSQAVLDCGESGSTLRFLIPTAAAGGVRAEFTGRGRLPERPIGVYLDCLPQAGVACRTQGGLPLSISGALRPGVFRLPGNISSQFITGLLLALPILNGGSEIRLTSPLESAGYVDMTIEMMKRFGVTVTPVENGWLVPGNQSYVPRDLAIEGDWSQAAFFLAAGALSQAQGSSILLRGLQKHSTQGDRRAFSLFQRFGAKLSWEPEGLRISPGALRPIPAIDASQIPDLVPILAVTAALCPGITSITGAARLRIKESDRLKAVAQGVAALGGEIKELPDGLVVTGKPMLSGGRAEGCNDHRIVMAMAVASLGCEKPVEITDAQSVSKSYPGFFEDFISLGGKADVI</sequence>
<comment type="similarity">
    <text evidence="2 7">Belongs to the EPSP synthase family.</text>
</comment>
<feature type="binding site" evidence="7">
    <location>
        <position position="22"/>
    </location>
    <ligand>
        <name>phosphoenolpyruvate</name>
        <dbReference type="ChEBI" id="CHEBI:58702"/>
    </ligand>
</feature>
<comment type="subcellular location">
    <subcellularLocation>
        <location evidence="7">Cytoplasm</location>
    </subcellularLocation>
</comment>
<feature type="binding site" evidence="7">
    <location>
        <position position="339"/>
    </location>
    <ligand>
        <name>phosphoenolpyruvate</name>
        <dbReference type="ChEBI" id="CHEBI:58702"/>
    </ligand>
</feature>
<evidence type="ECO:0000256" key="2">
    <source>
        <dbReference type="ARBA" id="ARBA00009948"/>
    </source>
</evidence>
<dbReference type="Gene3D" id="3.65.10.10">
    <property type="entry name" value="Enolpyruvate transferase domain"/>
    <property type="match status" value="2"/>
</dbReference>
<evidence type="ECO:0000256" key="6">
    <source>
        <dbReference type="ARBA" id="ARBA00044633"/>
    </source>
</evidence>
<keyword evidence="5 7" id="KW-0057">Aromatic amino acid biosynthesis</keyword>
<feature type="binding site" evidence="7">
    <location>
        <position position="190"/>
    </location>
    <ligand>
        <name>3-phosphoshikimate</name>
        <dbReference type="ChEBI" id="CHEBI:145989"/>
    </ligand>
</feature>
<evidence type="ECO:0000313" key="10">
    <source>
        <dbReference type="Proteomes" id="UP000018168"/>
    </source>
</evidence>
<feature type="domain" description="Enolpyruvate transferase" evidence="8">
    <location>
        <begin position="9"/>
        <end position="415"/>
    </location>
</feature>
<feature type="binding site" evidence="7">
    <location>
        <position position="27"/>
    </location>
    <ligand>
        <name>3-phosphoshikimate</name>
        <dbReference type="ChEBI" id="CHEBI:145989"/>
    </ligand>
</feature>
<dbReference type="InterPro" id="IPR006264">
    <property type="entry name" value="EPSP_synthase"/>
</dbReference>
<evidence type="ECO:0000256" key="3">
    <source>
        <dbReference type="ARBA" id="ARBA00022605"/>
    </source>
</evidence>
<reference evidence="9" key="1">
    <citation type="submission" date="2012-11" db="EMBL/GenBank/DDBJ databases">
        <title>Dependencies among metagenomic species, viruses, plasmids and units of genetic variation.</title>
        <authorList>
            <person name="Nielsen H.B."/>
            <person name="Almeida M."/>
            <person name="Juncker A.S."/>
            <person name="Rasmussen S."/>
            <person name="Li J."/>
            <person name="Sunagawa S."/>
            <person name="Plichta D."/>
            <person name="Gautier L."/>
            <person name="Le Chatelier E."/>
            <person name="Peletier E."/>
            <person name="Bonde I."/>
            <person name="Nielsen T."/>
            <person name="Manichanh C."/>
            <person name="Arumugam M."/>
            <person name="Batto J."/>
            <person name="Santos M.B.Q.D."/>
            <person name="Blom N."/>
            <person name="Borruel N."/>
            <person name="Burgdorf K.S."/>
            <person name="Boumezbeur F."/>
            <person name="Casellas F."/>
            <person name="Dore J."/>
            <person name="Guarner F."/>
            <person name="Hansen T."/>
            <person name="Hildebrand F."/>
            <person name="Kaas R.S."/>
            <person name="Kennedy S."/>
            <person name="Kristiansen K."/>
            <person name="Kultima J.R."/>
            <person name="Leonard P."/>
            <person name="Levenez F."/>
            <person name="Lund O."/>
            <person name="Moumen B."/>
            <person name="Le Paslier D."/>
            <person name="Pons N."/>
            <person name="Pedersen O."/>
            <person name="Prifti E."/>
            <person name="Qin J."/>
            <person name="Raes J."/>
            <person name="Tap J."/>
            <person name="Tims S."/>
            <person name="Ussery D.W."/>
            <person name="Yamada T."/>
            <person name="MetaHit consortium"/>
            <person name="Renault P."/>
            <person name="Sicheritz-Ponten T."/>
            <person name="Bork P."/>
            <person name="Wang J."/>
            <person name="Brunak S."/>
            <person name="Ehrlich S.D."/>
        </authorList>
    </citation>
    <scope>NUCLEOTIDE SEQUENCE [LARGE SCALE GENOMIC DNA]</scope>
</reference>
<dbReference type="InterPro" id="IPR023193">
    <property type="entry name" value="EPSP_synthase_CS"/>
</dbReference>
<comment type="pathway">
    <text evidence="1 7">Metabolic intermediate biosynthesis; chorismate biosynthesis; chorismate from D-erythrose 4-phosphate and phosphoenolpyruvate: step 6/7.</text>
</comment>
<dbReference type="InterPro" id="IPR013792">
    <property type="entry name" value="RNA3'P_cycl/enolpyr_Trfase_a/b"/>
</dbReference>
<dbReference type="PANTHER" id="PTHR21090:SF5">
    <property type="entry name" value="PENTAFUNCTIONAL AROM POLYPEPTIDE"/>
    <property type="match status" value="1"/>
</dbReference>
<dbReference type="SUPFAM" id="SSF55205">
    <property type="entry name" value="EPT/RTPC-like"/>
    <property type="match status" value="1"/>
</dbReference>
<feature type="binding site" evidence="7">
    <location>
        <position position="164"/>
    </location>
    <ligand>
        <name>phosphoenolpyruvate</name>
        <dbReference type="ChEBI" id="CHEBI:58702"/>
    </ligand>
</feature>
<feature type="binding site" evidence="7">
    <location>
        <position position="164"/>
    </location>
    <ligand>
        <name>3-phosphoshikimate</name>
        <dbReference type="ChEBI" id="CHEBI:145989"/>
    </ligand>
</feature>
<dbReference type="PANTHER" id="PTHR21090">
    <property type="entry name" value="AROM/DEHYDROQUINATE SYNTHASE"/>
    <property type="match status" value="1"/>
</dbReference>
<dbReference type="GO" id="GO:0005737">
    <property type="term" value="C:cytoplasm"/>
    <property type="evidence" value="ECO:0007669"/>
    <property type="project" value="UniProtKB-SubCell"/>
</dbReference>
<feature type="binding site" evidence="7">
    <location>
        <position position="308"/>
    </location>
    <ligand>
        <name>3-phosphoshikimate</name>
        <dbReference type="ChEBI" id="CHEBI:145989"/>
    </ligand>
</feature>
<feature type="binding site" evidence="7">
    <location>
        <position position="22"/>
    </location>
    <ligand>
        <name>3-phosphoshikimate</name>
        <dbReference type="ChEBI" id="CHEBI:145989"/>
    </ligand>
</feature>
<dbReference type="Proteomes" id="UP000018168">
    <property type="component" value="Unassembled WGS sequence"/>
</dbReference>
<dbReference type="PROSITE" id="PS00885">
    <property type="entry name" value="EPSP_SYNTHASE_2"/>
    <property type="match status" value="1"/>
</dbReference>
<protein>
    <recommendedName>
        <fullName evidence="7">3-phosphoshikimate 1-carboxyvinyltransferase</fullName>
        <ecNumber evidence="7">2.5.1.19</ecNumber>
    </recommendedName>
    <alternativeName>
        <fullName evidence="7">5-enolpyruvylshikimate-3-phosphate synthase</fullName>
        <shortName evidence="7">EPSP synthase</shortName>
        <shortName evidence="7">EPSPS</shortName>
    </alternativeName>
</protein>
<keyword evidence="7" id="KW-0963">Cytoplasm</keyword>
<organism evidence="9 10">
    <name type="scientific">[Clostridium] leptum CAG:27</name>
    <dbReference type="NCBI Taxonomy" id="1263068"/>
    <lineage>
        <taxon>Bacteria</taxon>
        <taxon>Bacillati</taxon>
        <taxon>Bacillota</taxon>
        <taxon>Clostridia</taxon>
        <taxon>Eubacteriales</taxon>
        <taxon>Oscillospiraceae</taxon>
        <taxon>Oscillospiraceae incertae sedis</taxon>
    </lineage>
</organism>
<dbReference type="GO" id="GO:0008652">
    <property type="term" value="P:amino acid biosynthetic process"/>
    <property type="evidence" value="ECO:0007669"/>
    <property type="project" value="UniProtKB-KW"/>
</dbReference>
<proteinExistence type="inferred from homology"/>
<keyword evidence="4 7" id="KW-0808">Transferase</keyword>
<name>R6MUH3_9FIRM</name>
<dbReference type="GO" id="GO:0003866">
    <property type="term" value="F:3-phosphoshikimate 1-carboxyvinyltransferase activity"/>
    <property type="evidence" value="ECO:0007669"/>
    <property type="project" value="UniProtKB-UniRule"/>
</dbReference>